<dbReference type="Gene3D" id="1.20.1530.20">
    <property type="match status" value="1"/>
</dbReference>
<feature type="transmembrane region" description="Helical" evidence="1">
    <location>
        <begin position="75"/>
        <end position="95"/>
    </location>
</feature>
<feature type="transmembrane region" description="Helical" evidence="1">
    <location>
        <begin position="205"/>
        <end position="226"/>
    </location>
</feature>
<feature type="transmembrane region" description="Helical" evidence="1">
    <location>
        <begin position="21"/>
        <end position="39"/>
    </location>
</feature>
<name>A0ABY3RDP2_9BRAD</name>
<evidence type="ECO:0000256" key="1">
    <source>
        <dbReference type="SAM" id="Phobius"/>
    </source>
</evidence>
<dbReference type="RefSeq" id="WP_231323490.1">
    <property type="nucleotide sequence ID" value="NZ_CP088156.1"/>
</dbReference>
<evidence type="ECO:0000313" key="2">
    <source>
        <dbReference type="EMBL" id="UFZ05413.1"/>
    </source>
</evidence>
<proteinExistence type="predicted"/>
<keyword evidence="1" id="KW-0812">Transmembrane</keyword>
<sequence>MPSSGPLAFPLQALSWLGNQGTRAIAAVLLVAIAVPPVGALTRPYVTEAIFLLLCISFMRVDVAMLRAHLRRPALVIAATAWTTIAVPALVGTLARITAVDAAAPDLYLALMLQATASPMMASPALAALMGLDATLVLITLVTSTALVPLTAPLFAYALLGQTLSLSPAALGLKLAGILAGAVAVATVIRLAFGITAIRRHRAPIDGFNICILFVFASAIMAHFLADLVAGPFRMLGLAVLAFAVFFLLLGTTMLLFYSAGRERAMALGMMVSLRNMGLMLAATEGAIPGTTWLYFAMSQFPIHLAPQLLRPFAERLRNKQLPPGETDHDLISRARE</sequence>
<feature type="transmembrane region" description="Helical" evidence="1">
    <location>
        <begin position="238"/>
        <end position="258"/>
    </location>
</feature>
<dbReference type="InterPro" id="IPR038770">
    <property type="entry name" value="Na+/solute_symporter_sf"/>
</dbReference>
<organism evidence="2 3">
    <name type="scientific">Bradyrhizobium ontarionense</name>
    <dbReference type="NCBI Taxonomy" id="2898149"/>
    <lineage>
        <taxon>Bacteria</taxon>
        <taxon>Pseudomonadati</taxon>
        <taxon>Pseudomonadota</taxon>
        <taxon>Alphaproteobacteria</taxon>
        <taxon>Hyphomicrobiales</taxon>
        <taxon>Nitrobacteraceae</taxon>
        <taxon>Bradyrhizobium</taxon>
    </lineage>
</organism>
<accession>A0ABY3RDP2</accession>
<keyword evidence="3" id="KW-1185">Reference proteome</keyword>
<dbReference type="Proteomes" id="UP001431010">
    <property type="component" value="Chromosome"/>
</dbReference>
<feature type="transmembrane region" description="Helical" evidence="1">
    <location>
        <begin position="171"/>
        <end position="193"/>
    </location>
</feature>
<gene>
    <name evidence="2" type="ORF">LQG66_03600</name>
</gene>
<keyword evidence="1" id="KW-1133">Transmembrane helix</keyword>
<keyword evidence="1" id="KW-0472">Membrane</keyword>
<protein>
    <submittedName>
        <fullName evidence="2">Na+-dependent transporter</fullName>
    </submittedName>
</protein>
<dbReference type="EMBL" id="CP088156">
    <property type="protein sequence ID" value="UFZ05413.1"/>
    <property type="molecule type" value="Genomic_DNA"/>
</dbReference>
<feature type="transmembrane region" description="Helical" evidence="1">
    <location>
        <begin position="136"/>
        <end position="159"/>
    </location>
</feature>
<reference evidence="2" key="1">
    <citation type="journal article" date="2024" name="Antonie Van Leeuwenhoek">
        <title>Bradyrhizobium ontarionense sp. nov., a novel bacterial symbiont isolated from Aeschynomene indica (Indian jointvetch), harbours photosynthesis, nitrogen fixation and nitrous oxide (N2O) reductase genes.</title>
        <authorList>
            <person name="Bromfield E.S.P."/>
            <person name="Cloutier S."/>
        </authorList>
    </citation>
    <scope>NUCLEOTIDE SEQUENCE</scope>
    <source>
        <strain evidence="2">A19</strain>
    </source>
</reference>
<feature type="transmembrane region" description="Helical" evidence="1">
    <location>
        <begin position="107"/>
        <end position="129"/>
    </location>
</feature>
<evidence type="ECO:0000313" key="3">
    <source>
        <dbReference type="Proteomes" id="UP001431010"/>
    </source>
</evidence>
<feature type="transmembrane region" description="Helical" evidence="1">
    <location>
        <begin position="279"/>
        <end position="298"/>
    </location>
</feature>